<dbReference type="InterPro" id="IPR025720">
    <property type="entry name" value="RibU"/>
</dbReference>
<evidence type="ECO:0000256" key="9">
    <source>
        <dbReference type="SAM" id="Phobius"/>
    </source>
</evidence>
<evidence type="ECO:0000313" key="10">
    <source>
        <dbReference type="EMBL" id="HIX08410.1"/>
    </source>
</evidence>
<dbReference type="PANTHER" id="PTHR38438">
    <property type="entry name" value="RIBOFLAVIN TRANSPORTER RIBU"/>
    <property type="match status" value="1"/>
</dbReference>
<dbReference type="GO" id="GO:0032217">
    <property type="term" value="F:riboflavin transmembrane transporter activity"/>
    <property type="evidence" value="ECO:0007669"/>
    <property type="project" value="UniProtKB-UniRule"/>
</dbReference>
<reference evidence="10" key="1">
    <citation type="journal article" date="2021" name="PeerJ">
        <title>Extensive microbial diversity within the chicken gut microbiome revealed by metagenomics and culture.</title>
        <authorList>
            <person name="Gilroy R."/>
            <person name="Ravi A."/>
            <person name="Getino M."/>
            <person name="Pursley I."/>
            <person name="Horton D.L."/>
            <person name="Alikhan N.F."/>
            <person name="Baker D."/>
            <person name="Gharbi K."/>
            <person name="Hall N."/>
            <person name="Watson M."/>
            <person name="Adriaenssens E.M."/>
            <person name="Foster-Nyarko E."/>
            <person name="Jarju S."/>
            <person name="Secka A."/>
            <person name="Antonio M."/>
            <person name="Oren A."/>
            <person name="Chaudhuri R.R."/>
            <person name="La Ragione R."/>
            <person name="Hildebrand F."/>
            <person name="Pallen M.J."/>
        </authorList>
    </citation>
    <scope>NUCLEOTIDE SEQUENCE</scope>
    <source>
        <strain evidence="10">811</strain>
    </source>
</reference>
<dbReference type="PIRSF" id="PIRSF037778">
    <property type="entry name" value="UCP037778_transp_RibU"/>
    <property type="match status" value="1"/>
</dbReference>
<protein>
    <recommendedName>
        <fullName evidence="8">Riboflavin transporter</fullName>
    </recommendedName>
</protein>
<evidence type="ECO:0000256" key="6">
    <source>
        <dbReference type="ARBA" id="ARBA00022989"/>
    </source>
</evidence>
<evidence type="ECO:0000256" key="7">
    <source>
        <dbReference type="ARBA" id="ARBA00023136"/>
    </source>
</evidence>
<keyword evidence="3 8" id="KW-0813">Transport</keyword>
<accession>A0A9D2AGX5</accession>
<keyword evidence="5 9" id="KW-0812">Transmembrane</keyword>
<dbReference type="EMBL" id="DXFX01000103">
    <property type="protein sequence ID" value="HIX08410.1"/>
    <property type="molecule type" value="Genomic_DNA"/>
</dbReference>
<comment type="subcellular location">
    <subcellularLocation>
        <location evidence="1">Cell membrane</location>
        <topology evidence="1">Multi-pass membrane protein</topology>
    </subcellularLocation>
</comment>
<dbReference type="Pfam" id="PF12822">
    <property type="entry name" value="ECF_trnsprt"/>
    <property type="match status" value="1"/>
</dbReference>
<dbReference type="InterPro" id="IPR024529">
    <property type="entry name" value="ECF_trnsprt_substrate-spec"/>
</dbReference>
<keyword evidence="4 8" id="KW-1003">Cell membrane</keyword>
<comment type="caution">
    <text evidence="10">The sequence shown here is derived from an EMBL/GenBank/DDBJ whole genome shotgun (WGS) entry which is preliminary data.</text>
</comment>
<feature type="transmembrane region" description="Helical" evidence="9">
    <location>
        <begin position="32"/>
        <end position="49"/>
    </location>
</feature>
<dbReference type="GO" id="GO:0005886">
    <property type="term" value="C:plasma membrane"/>
    <property type="evidence" value="ECO:0007669"/>
    <property type="project" value="UniProtKB-SubCell"/>
</dbReference>
<dbReference type="Proteomes" id="UP000824204">
    <property type="component" value="Unassembled WGS sequence"/>
</dbReference>
<keyword evidence="6 9" id="KW-1133">Transmembrane helix</keyword>
<comment type="function">
    <text evidence="8">Probably a riboflavin-binding protein that interacts with the energy-coupling factor (ECF) ABC-transporter complex.</text>
</comment>
<evidence type="ECO:0000313" key="11">
    <source>
        <dbReference type="Proteomes" id="UP000824204"/>
    </source>
</evidence>
<evidence type="ECO:0000256" key="3">
    <source>
        <dbReference type="ARBA" id="ARBA00022448"/>
    </source>
</evidence>
<dbReference type="AlphaFoldDB" id="A0A9D2AGX5"/>
<proteinExistence type="inferred from homology"/>
<gene>
    <name evidence="10" type="ORF">H9741_08070</name>
</gene>
<evidence type="ECO:0000256" key="5">
    <source>
        <dbReference type="ARBA" id="ARBA00022692"/>
    </source>
</evidence>
<sequence>MNEQVPAEQEQKTLPAEQTAEKAKRKFFSASNIAKIGMFAALTTVLYYFPKFPIVALFPSFLELNFSDIPALIGTFSLGPVAGAIIVFVKFLLKLPSTSTMCVGELSDLVCGLAFVIPAGIIYRRHRTFRGALVGLAAGMVSSVVFSMLSNRFVIIPAYIKLMGFPMEAIVGMLTPLFPSCTAENFYSYYIPFSVLPFNLLRCLIASAVTLLLYKRISRLLNKF</sequence>
<feature type="transmembrane region" description="Helical" evidence="9">
    <location>
        <begin position="129"/>
        <end position="146"/>
    </location>
</feature>
<evidence type="ECO:0000256" key="1">
    <source>
        <dbReference type="ARBA" id="ARBA00004651"/>
    </source>
</evidence>
<keyword evidence="7 8" id="KW-0472">Membrane</keyword>
<reference evidence="10" key="2">
    <citation type="submission" date="2021-04" db="EMBL/GenBank/DDBJ databases">
        <authorList>
            <person name="Gilroy R."/>
        </authorList>
    </citation>
    <scope>NUCLEOTIDE SEQUENCE</scope>
    <source>
        <strain evidence="10">811</strain>
    </source>
</reference>
<feature type="transmembrane region" description="Helical" evidence="9">
    <location>
        <begin position="69"/>
        <end position="93"/>
    </location>
</feature>
<evidence type="ECO:0000256" key="2">
    <source>
        <dbReference type="ARBA" id="ARBA00005540"/>
    </source>
</evidence>
<organism evidence="10 11">
    <name type="scientific">Candidatus Borkfalkia faecipullorum</name>
    <dbReference type="NCBI Taxonomy" id="2838510"/>
    <lineage>
        <taxon>Bacteria</taxon>
        <taxon>Bacillati</taxon>
        <taxon>Bacillota</taxon>
        <taxon>Clostridia</taxon>
        <taxon>Christensenellales</taxon>
        <taxon>Christensenellaceae</taxon>
        <taxon>Candidatus Borkfalkia</taxon>
    </lineage>
</organism>
<dbReference type="Gene3D" id="1.10.1760.20">
    <property type="match status" value="1"/>
</dbReference>
<evidence type="ECO:0000256" key="8">
    <source>
        <dbReference type="PIRNR" id="PIRNR037778"/>
    </source>
</evidence>
<dbReference type="PANTHER" id="PTHR38438:SF1">
    <property type="entry name" value="RIBOFLAVIN TRANSPORTER RIBU"/>
    <property type="match status" value="1"/>
</dbReference>
<feature type="transmembrane region" description="Helical" evidence="9">
    <location>
        <begin position="190"/>
        <end position="214"/>
    </location>
</feature>
<comment type="similarity">
    <text evidence="2 8">Belongs to the prokaryotic riboflavin transporter (P-RFT) (TC 2.A.87) family.</text>
</comment>
<name>A0A9D2AGX5_9FIRM</name>
<evidence type="ECO:0000256" key="4">
    <source>
        <dbReference type="ARBA" id="ARBA00022475"/>
    </source>
</evidence>